<organism evidence="12 14">
    <name type="scientific">Pristionchus mayeri</name>
    <dbReference type="NCBI Taxonomy" id="1317129"/>
    <lineage>
        <taxon>Eukaryota</taxon>
        <taxon>Metazoa</taxon>
        <taxon>Ecdysozoa</taxon>
        <taxon>Nematoda</taxon>
        <taxon>Chromadorea</taxon>
        <taxon>Rhabditida</taxon>
        <taxon>Rhabditina</taxon>
        <taxon>Diplogasteromorpha</taxon>
        <taxon>Diplogasteroidea</taxon>
        <taxon>Neodiplogasteridae</taxon>
        <taxon>Pristionchus</taxon>
    </lineage>
</organism>
<evidence type="ECO:0000256" key="3">
    <source>
        <dbReference type="ARBA" id="ARBA00022529"/>
    </source>
</evidence>
<feature type="active site" description="Proton donor" evidence="9">
    <location>
        <position position="48"/>
    </location>
</feature>
<dbReference type="EMBL" id="BTRK01000002">
    <property type="protein sequence ID" value="GMR39525.1"/>
    <property type="molecule type" value="Genomic_DNA"/>
</dbReference>
<evidence type="ECO:0000256" key="8">
    <source>
        <dbReference type="ARBA" id="ARBA00023295"/>
    </source>
</evidence>
<dbReference type="PANTHER" id="PTHR11195:SF13">
    <property type="entry name" value="INVERTEBRATE-TYPE LYSOZYME 2-RELATED"/>
    <property type="match status" value="1"/>
</dbReference>
<dbReference type="GO" id="GO:0003796">
    <property type="term" value="F:lysozyme activity"/>
    <property type="evidence" value="ECO:0007669"/>
    <property type="project" value="UniProtKB-EC"/>
</dbReference>
<keyword evidence="5" id="KW-0378">Hydrolase</keyword>
<keyword evidence="11" id="KW-0732">Signal</keyword>
<evidence type="ECO:0000313" key="12">
    <source>
        <dbReference type="EMBL" id="GMR39524.1"/>
    </source>
</evidence>
<dbReference type="GO" id="GO:0042742">
    <property type="term" value="P:defense response to bacterium"/>
    <property type="evidence" value="ECO:0007669"/>
    <property type="project" value="UniProtKB-KW"/>
</dbReference>
<accession>A0AAN4ZHI0</accession>
<keyword evidence="3" id="KW-0929">Antimicrobial</keyword>
<feature type="disulfide bond" evidence="10">
    <location>
        <begin position="40"/>
        <end position="127"/>
    </location>
</feature>
<evidence type="ECO:0000256" key="5">
    <source>
        <dbReference type="ARBA" id="ARBA00022801"/>
    </source>
</evidence>
<feature type="active site" description="Nucleophile" evidence="9">
    <location>
        <position position="59"/>
    </location>
</feature>
<feature type="disulfide bond" evidence="10">
    <location>
        <begin position="80"/>
        <end position="109"/>
    </location>
</feature>
<evidence type="ECO:0000313" key="14">
    <source>
        <dbReference type="Proteomes" id="UP001328107"/>
    </source>
</evidence>
<dbReference type="Gene3D" id="1.10.530.10">
    <property type="match status" value="1"/>
</dbReference>
<comment type="caution">
    <text evidence="12">The sequence shown here is derived from an EMBL/GenBank/DDBJ whole genome shotgun (WGS) entry which is preliminary data.</text>
</comment>
<dbReference type="AlphaFoldDB" id="A0AAN4ZHI0"/>
<dbReference type="SUPFAM" id="SSF53955">
    <property type="entry name" value="Lysozyme-like"/>
    <property type="match status" value="1"/>
</dbReference>
<dbReference type="EMBL" id="BTRK01000002">
    <property type="protein sequence ID" value="GMR39524.1"/>
    <property type="molecule type" value="Genomic_DNA"/>
</dbReference>
<feature type="disulfide bond" evidence="10">
    <location>
        <begin position="99"/>
        <end position="105"/>
    </location>
</feature>
<feature type="disulfide bond" evidence="10">
    <location>
        <begin position="45"/>
        <end position="51"/>
    </location>
</feature>
<comment type="catalytic activity">
    <reaction evidence="1">
        <text>Hydrolysis of (1-&gt;4)-beta-linkages between N-acetylmuramic acid and N-acetyl-D-glucosamine residues in a peptidoglycan and between N-acetyl-D-glucosamine residues in chitodextrins.</text>
        <dbReference type="EC" id="3.2.1.17"/>
    </reaction>
</comment>
<name>A0AAN4ZHI0_9BILA</name>
<evidence type="ECO:0000256" key="4">
    <source>
        <dbReference type="ARBA" id="ARBA00022638"/>
    </source>
</evidence>
<dbReference type="Proteomes" id="UP001328107">
    <property type="component" value="Unassembled WGS sequence"/>
</dbReference>
<reference evidence="12" key="2">
    <citation type="submission" date="2023-06" db="EMBL/GenBank/DDBJ databases">
        <title>Genome assembly of Pristionchus species.</title>
        <authorList>
            <person name="Yoshida K."/>
            <person name="Sommer R.J."/>
        </authorList>
    </citation>
    <scope>NUCLEOTIDE SEQUENCE</scope>
    <source>
        <strain evidence="12 14">RS5460</strain>
    </source>
</reference>
<evidence type="ECO:0000256" key="10">
    <source>
        <dbReference type="PIRSR" id="PIRSR608597-3"/>
    </source>
</evidence>
<dbReference type="PANTHER" id="PTHR11195">
    <property type="entry name" value="DESTABILASE-RELATED"/>
    <property type="match status" value="1"/>
</dbReference>
<protein>
    <recommendedName>
        <fullName evidence="2">lysozyme</fullName>
        <ecNumber evidence="2">3.2.1.17</ecNumber>
    </recommendedName>
</protein>
<dbReference type="InterPro" id="IPR023346">
    <property type="entry name" value="Lysozyme-like_dom_sf"/>
</dbReference>
<dbReference type="CDD" id="cd16890">
    <property type="entry name" value="lyz_i"/>
    <property type="match status" value="1"/>
</dbReference>
<keyword evidence="7 10" id="KW-1015">Disulfide bond</keyword>
<evidence type="ECO:0000256" key="6">
    <source>
        <dbReference type="ARBA" id="ARBA00023022"/>
    </source>
</evidence>
<evidence type="ECO:0000256" key="2">
    <source>
        <dbReference type="ARBA" id="ARBA00012732"/>
    </source>
</evidence>
<dbReference type="PROSITE" id="PS51909">
    <property type="entry name" value="LYSOZYME_I"/>
    <property type="match status" value="1"/>
</dbReference>
<feature type="signal peptide" evidence="11">
    <location>
        <begin position="1"/>
        <end position="16"/>
    </location>
</feature>
<dbReference type="Pfam" id="PF05497">
    <property type="entry name" value="Destabilase"/>
    <property type="match status" value="1"/>
</dbReference>
<reference evidence="14" key="1">
    <citation type="submission" date="2022-10" db="EMBL/GenBank/DDBJ databases">
        <title>Genome assembly of Pristionchus species.</title>
        <authorList>
            <person name="Yoshida K."/>
            <person name="Sommer R.J."/>
        </authorList>
    </citation>
    <scope>NUCLEOTIDE SEQUENCE [LARGE SCALE GENOMIC DNA]</scope>
    <source>
        <strain evidence="14">RS5460</strain>
    </source>
</reference>
<keyword evidence="8" id="KW-0326">Glycosidase</keyword>
<proteinExistence type="predicted"/>
<evidence type="ECO:0000313" key="13">
    <source>
        <dbReference type="EMBL" id="GMR39525.1"/>
    </source>
</evidence>
<keyword evidence="4" id="KW-0081">Bacteriolytic enzyme</keyword>
<evidence type="ECO:0000256" key="9">
    <source>
        <dbReference type="PIRSR" id="PIRSR608597-1"/>
    </source>
</evidence>
<keyword evidence="14" id="KW-1185">Reference proteome</keyword>
<feature type="disulfide bond" evidence="10">
    <location>
        <begin position="56"/>
        <end position="67"/>
    </location>
</feature>
<evidence type="ECO:0000256" key="1">
    <source>
        <dbReference type="ARBA" id="ARBA00000632"/>
    </source>
</evidence>
<dbReference type="EC" id="3.2.1.17" evidence="2"/>
<feature type="disulfide bond" evidence="10">
    <location>
        <begin position="43"/>
        <end position="157"/>
    </location>
</feature>
<dbReference type="InterPro" id="IPR008597">
    <property type="entry name" value="Invert_lysozyme"/>
</dbReference>
<sequence>MKALFVLLYSLLFDLATPPETREAPVLDARLPTTHTPKDCLQCMCEVESGCTNKPCNSDPPGKSESCGYYQIKLAYYSECGTPGWKKGKETMEVAWKRCAANKNCSMQCVIAYHNRWKHLCPGKSPCEQMSKQHNGGPYGCKRESTEKYWNKIKKACDIKI</sequence>
<evidence type="ECO:0000256" key="7">
    <source>
        <dbReference type="ARBA" id="ARBA00023157"/>
    </source>
</evidence>
<gene>
    <name evidence="12" type="ORF">PMAYCL1PPCAC_09719</name>
    <name evidence="13" type="ORF">PMAYCL1PPCAC_09720</name>
</gene>
<keyword evidence="6" id="KW-0044">Antibiotic</keyword>
<evidence type="ECO:0000256" key="11">
    <source>
        <dbReference type="SAM" id="SignalP"/>
    </source>
</evidence>
<feature type="chain" id="PRO_5044710157" description="lysozyme" evidence="11">
    <location>
        <begin position="17"/>
        <end position="161"/>
    </location>
</feature>
<dbReference type="GO" id="GO:0031640">
    <property type="term" value="P:killing of cells of another organism"/>
    <property type="evidence" value="ECO:0007669"/>
    <property type="project" value="UniProtKB-KW"/>
</dbReference>